<dbReference type="GO" id="GO:0070192">
    <property type="term" value="P:chromosome organization involved in meiotic cell cycle"/>
    <property type="evidence" value="ECO:0007669"/>
    <property type="project" value="TreeGrafter"/>
</dbReference>
<dbReference type="GO" id="GO:0003690">
    <property type="term" value="F:double-stranded DNA binding"/>
    <property type="evidence" value="ECO:0007669"/>
    <property type="project" value="InterPro"/>
</dbReference>
<dbReference type="SUPFAM" id="SSF52540">
    <property type="entry name" value="P-loop containing nucleoside triphosphate hydrolases"/>
    <property type="match status" value="1"/>
</dbReference>
<feature type="region of interest" description="Disordered" evidence="7">
    <location>
        <begin position="412"/>
        <end position="435"/>
    </location>
</feature>
<dbReference type="GO" id="GO:0000723">
    <property type="term" value="P:telomere maintenance"/>
    <property type="evidence" value="ECO:0007669"/>
    <property type="project" value="UniProtKB-ARBA"/>
</dbReference>
<evidence type="ECO:0000256" key="2">
    <source>
        <dbReference type="ARBA" id="ARBA00007095"/>
    </source>
</evidence>
<evidence type="ECO:0000313" key="10">
    <source>
        <dbReference type="EMBL" id="KAK4065003.1"/>
    </source>
</evidence>
<keyword evidence="4 6" id="KW-0067">ATP-binding</keyword>
<dbReference type="InterPro" id="IPR027417">
    <property type="entry name" value="P-loop_NTPase"/>
</dbReference>
<reference evidence="10" key="1">
    <citation type="submission" date="2023-11" db="EMBL/GenBank/DDBJ databases">
        <title>The genome sequences of three competitors of mushroom-forming fungi.</title>
        <authorList>
            <person name="Beijen E."/>
            <person name="Ohm R.A."/>
        </authorList>
    </citation>
    <scope>NUCLEOTIDE SEQUENCE</scope>
    <source>
        <strain evidence="10">CBS 100526</strain>
    </source>
</reference>
<evidence type="ECO:0000256" key="5">
    <source>
        <dbReference type="ARBA" id="ARBA00023242"/>
    </source>
</evidence>
<feature type="region of interest" description="Disordered" evidence="7">
    <location>
        <begin position="1"/>
        <end position="28"/>
    </location>
</feature>
<comment type="caution">
    <text evidence="10">The sequence shown here is derived from an EMBL/GenBank/DDBJ whole genome shotgun (WGS) entry which is preliminary data.</text>
</comment>
<comment type="similarity">
    <text evidence="2">Belongs to the RecA family. RAD51 subfamily.</text>
</comment>
<evidence type="ECO:0000259" key="9">
    <source>
        <dbReference type="PROSITE" id="PS50163"/>
    </source>
</evidence>
<dbReference type="Gene3D" id="1.10.150.20">
    <property type="entry name" value="5' to 3' exonuclease, C-terminal subdomain"/>
    <property type="match status" value="1"/>
</dbReference>
<dbReference type="GO" id="GO:0007131">
    <property type="term" value="P:reciprocal meiotic recombination"/>
    <property type="evidence" value="ECO:0007669"/>
    <property type="project" value="TreeGrafter"/>
</dbReference>
<dbReference type="RefSeq" id="XP_062752291.1">
    <property type="nucleotide sequence ID" value="XM_062903708.1"/>
</dbReference>
<feature type="domain" description="RecA family profile 1" evidence="8">
    <location>
        <begin position="100"/>
        <end position="271"/>
    </location>
</feature>
<dbReference type="GO" id="GO:0042148">
    <property type="term" value="P:DNA strand invasion"/>
    <property type="evidence" value="ECO:0007669"/>
    <property type="project" value="TreeGrafter"/>
</dbReference>
<dbReference type="GO" id="GO:0003697">
    <property type="term" value="F:single-stranded DNA binding"/>
    <property type="evidence" value="ECO:0007669"/>
    <property type="project" value="InterPro"/>
</dbReference>
<dbReference type="GO" id="GO:1990426">
    <property type="term" value="P:mitotic recombination-dependent replication fork processing"/>
    <property type="evidence" value="ECO:0007669"/>
    <property type="project" value="InterPro"/>
</dbReference>
<dbReference type="Gene3D" id="3.40.50.300">
    <property type="entry name" value="P-loop containing nucleotide triphosphate hydrolases"/>
    <property type="match status" value="1"/>
</dbReference>
<gene>
    <name evidence="10" type="ORF">Triagg1_8819</name>
</gene>
<evidence type="ECO:0008006" key="12">
    <source>
        <dbReference type="Google" id="ProtNLM"/>
    </source>
</evidence>
<organism evidence="10 11">
    <name type="scientific">Trichoderma aggressivum f. europaeum</name>
    <dbReference type="NCBI Taxonomy" id="173218"/>
    <lineage>
        <taxon>Eukaryota</taxon>
        <taxon>Fungi</taxon>
        <taxon>Dikarya</taxon>
        <taxon>Ascomycota</taxon>
        <taxon>Pezizomycotina</taxon>
        <taxon>Sordariomycetes</taxon>
        <taxon>Hypocreomycetidae</taxon>
        <taxon>Hypocreales</taxon>
        <taxon>Hypocreaceae</taxon>
        <taxon>Trichoderma</taxon>
    </lineage>
</organism>
<dbReference type="Pfam" id="PF21486">
    <property type="entry name" value="NUP120_helical"/>
    <property type="match status" value="1"/>
</dbReference>
<dbReference type="EMBL" id="JAWRVG010000045">
    <property type="protein sequence ID" value="KAK4065003.1"/>
    <property type="molecule type" value="Genomic_DNA"/>
</dbReference>
<dbReference type="PANTHER" id="PTHR22942:SF39">
    <property type="entry name" value="DNA REPAIR PROTEIN RAD51 HOMOLOG 1"/>
    <property type="match status" value="1"/>
</dbReference>
<dbReference type="Pfam" id="PF11715">
    <property type="entry name" value="Beta-prop_Nup120_160"/>
    <property type="match status" value="1"/>
</dbReference>
<dbReference type="FunFam" id="3.40.50.300:FF:000092">
    <property type="entry name" value="DNA repair protein Rad51 homolog"/>
    <property type="match status" value="1"/>
</dbReference>
<dbReference type="GO" id="GO:0005524">
    <property type="term" value="F:ATP binding"/>
    <property type="evidence" value="ECO:0007669"/>
    <property type="project" value="UniProtKB-KW"/>
</dbReference>
<evidence type="ECO:0000313" key="11">
    <source>
        <dbReference type="Proteomes" id="UP001273209"/>
    </source>
</evidence>
<evidence type="ECO:0000256" key="4">
    <source>
        <dbReference type="ARBA" id="ARBA00022840"/>
    </source>
</evidence>
<dbReference type="InterPro" id="IPR059141">
    <property type="entry name" value="Beta-prop_Nup120_160"/>
</dbReference>
<name>A0AAE1I9P6_9HYPO</name>
<comment type="subcellular location">
    <subcellularLocation>
        <location evidence="1">Nucleus</location>
    </subcellularLocation>
</comment>
<accession>A0AAE1I9P6</accession>
<dbReference type="InterPro" id="IPR010995">
    <property type="entry name" value="DNA_repair_Rad51/TF_NusA_a-hlx"/>
</dbReference>
<dbReference type="Pfam" id="PF08423">
    <property type="entry name" value="Rad51"/>
    <property type="match status" value="1"/>
</dbReference>
<dbReference type="GO" id="GO:0042802">
    <property type="term" value="F:identical protein binding"/>
    <property type="evidence" value="ECO:0007669"/>
    <property type="project" value="UniProtKB-ARBA"/>
</dbReference>
<dbReference type="SMART" id="SM00382">
    <property type="entry name" value="AAA"/>
    <property type="match status" value="1"/>
</dbReference>
<dbReference type="GeneID" id="87923612"/>
<dbReference type="GO" id="GO:0006312">
    <property type="term" value="P:mitotic recombination"/>
    <property type="evidence" value="ECO:0007669"/>
    <property type="project" value="UniProtKB-ARBA"/>
</dbReference>
<dbReference type="InterPro" id="IPR013632">
    <property type="entry name" value="Rad51_C"/>
</dbReference>
<sequence>MGEEYDEENQMAEEGGMTGPGAPTPLSALEGVAGLTKRDIQLIVDGGFNTVESVAYTPRRVLEQIKGISEQKATKILAEASKLVPMGFTTATEMHQRRSELISITTGSKNLDTLLAGGVETGSVTELFGEFRTGKSQICHTLAVTCQLPFDMGGGEGKCLYIDTEGTFRPVRLLAVANRFGLSGEEVLDNVAYARAYNSDHQLQLLNQAAAMMCETRFSLLIVDSATSLYRTDFTGRGELSNRQTHLAKFMRTLQRLADEFGIAVVITNQVVAQVDGGPSAMFNPDPKKPIGGNIIAHASTTRISLKKGRGETRIAKIYDSPCLPESDTLFAIGEDAQRSATSTFETEILPCKCKATRPTLSITKTKQLAPATAPPSPQSTKCTTHALQGGEMDSGEIQYLFKETRLNLEPPSPSSVVTIRVPSGSGSRGRPKLSYDAEDETTFRLKNLATAASVYRRKWHDSPKNFLWRVLEDGTLLSIRAVDVSKKDKAADASLIINFHFTVPVQQGCVVFSDPEEHDALCVHVLDQACYLYTFTLRPDLFKRRGAVDAGLPDICKVQSPAGLSFKYPHRMVAVSANTLLVTVNDGGMIRFDKQKGDDASTTLWKESFFNVQGWAQNLRSLLPFQGKNTIKYGKANMEYSTATSIEITDFGLENCLFAVTVCLDHRIRVWNANDGQILQTIDMLNVERAPQDIGKWQIDPAQFNLTRVVGRTRGQRICATYSPIGPGEFKFWKLTAKDAHNVVIEDLFSKCTLIPITPSSSDIWTLADFALASTEEGQISLWTLWKNNMTYRVQRLELDRKNMAQSWEDGWDGVYSEPRSLDVQTSGPCDPTDVTEKWLQMILQPGRFTKATLEAALAIYERGLGAPKENNKGRALAESICSVLGSTASLDRGSSGEMDYEQFRSSSETQWRRFYRLLNELDKQRGEAIGMVIDADADMVWVTCADLISSVRECSHLERLYHNLATPDQGSTRQADLIGAGLTLVEGFPDSLMQLCNAALRPELFGESTKTDLERIQYFSDKAGFWRGITDEDAQQVVDTLETNFAAVTNELYRKVLGLLVTPLDDKSRSPNHPLTEFGRKLVMTAAQENISLQWKVCFSQLILLVHMEFEFDSEEDALHHRIDVGTVFRQLIATLRRLELLKWLSQTELAIPLPEHSLSSLTKRGEDVQVVTALEANVGHLLGLQGLAGEPLAISITDLVTNLCSPNGDIEVSPSLIQCSLIKRDRADLALDLEPFCDQNPFSIYIHGRVLLALKDYESASINFKKAAVGMGSETVELERHSSGLLDDTEWNLLNSGMAQYYSHIVALFEKQRAYSYVVEFARLSVQFTGSKPENASIKTDMLSRLFNAALATSQFELAHTTLLSMKDEALRHYNLRKLVDKMCETYHNSELVTLPFPGMQQEVDDILALRCKAIMDVMHAFPYHQVLYSWRIKHNNYRGAASVILDKIQKLRLAGEGDQITGEDVLDTPVTKQYLLLINALSCVDAKQAWIFDEGVPEGGKEAKRKVVTLADIRKQYQDELDRIAAIQNNQFGFEAGDVMDIA</sequence>
<dbReference type="InterPro" id="IPR003593">
    <property type="entry name" value="AAA+_ATPase"/>
</dbReference>
<dbReference type="InterPro" id="IPR020587">
    <property type="entry name" value="RecA_monomer-monomer_interface"/>
</dbReference>
<dbReference type="NCBIfam" id="TIGR02239">
    <property type="entry name" value="recomb_RAD51"/>
    <property type="match status" value="1"/>
</dbReference>
<evidence type="ECO:0000259" key="8">
    <source>
        <dbReference type="PROSITE" id="PS50162"/>
    </source>
</evidence>
<evidence type="ECO:0000256" key="6">
    <source>
        <dbReference type="RuleBase" id="RU003422"/>
    </source>
</evidence>
<dbReference type="InterPro" id="IPR056548">
    <property type="entry name" value="HEAT_Nup120"/>
</dbReference>
<protein>
    <recommendedName>
        <fullName evidence="12">DNA repair protein RAD51</fullName>
    </recommendedName>
</protein>
<dbReference type="InterPro" id="IPR048884">
    <property type="entry name" value="Nup120_helical"/>
</dbReference>
<proteinExistence type="inferred from homology"/>
<dbReference type="NCBIfam" id="NF003301">
    <property type="entry name" value="PRK04301.1"/>
    <property type="match status" value="1"/>
</dbReference>
<feature type="compositionally biased region" description="Acidic residues" evidence="7">
    <location>
        <begin position="1"/>
        <end position="11"/>
    </location>
</feature>
<keyword evidence="11" id="KW-1185">Reference proteome</keyword>
<dbReference type="FunFam" id="1.10.150.20:FF:000008">
    <property type="entry name" value="DNA repair protein RAD51 homolog"/>
    <property type="match status" value="1"/>
</dbReference>
<dbReference type="InterPro" id="IPR011941">
    <property type="entry name" value="DNA_recomb/repair_Rad51"/>
</dbReference>
<dbReference type="PANTHER" id="PTHR22942">
    <property type="entry name" value="RECA/RAD51/RADA DNA STRAND-PAIRING FAMILY MEMBER"/>
    <property type="match status" value="1"/>
</dbReference>
<dbReference type="InterPro" id="IPR020588">
    <property type="entry name" value="RecA_ATP-bd"/>
</dbReference>
<evidence type="ECO:0000256" key="1">
    <source>
        <dbReference type="ARBA" id="ARBA00004123"/>
    </source>
</evidence>
<dbReference type="CDD" id="cd19513">
    <property type="entry name" value="Rad51"/>
    <property type="match status" value="1"/>
</dbReference>
<keyword evidence="3 6" id="KW-0547">Nucleotide-binding</keyword>
<evidence type="ECO:0000256" key="7">
    <source>
        <dbReference type="SAM" id="MobiDB-lite"/>
    </source>
</evidence>
<dbReference type="GO" id="GO:0140664">
    <property type="term" value="F:ATP-dependent DNA damage sensor activity"/>
    <property type="evidence" value="ECO:0007669"/>
    <property type="project" value="InterPro"/>
</dbReference>
<dbReference type="GO" id="GO:0000794">
    <property type="term" value="C:condensed nuclear chromosome"/>
    <property type="evidence" value="ECO:0007669"/>
    <property type="project" value="TreeGrafter"/>
</dbReference>
<dbReference type="Pfam" id="PF23300">
    <property type="entry name" value="HEAT_Nup120"/>
    <property type="match status" value="1"/>
</dbReference>
<dbReference type="GO" id="GO:0000730">
    <property type="term" value="P:DNA recombinase assembly"/>
    <property type="evidence" value="ECO:0007669"/>
    <property type="project" value="TreeGrafter"/>
</dbReference>
<dbReference type="GO" id="GO:0000150">
    <property type="term" value="F:DNA strand exchange activity"/>
    <property type="evidence" value="ECO:0007669"/>
    <property type="project" value="InterPro"/>
</dbReference>
<dbReference type="Proteomes" id="UP001273209">
    <property type="component" value="Unassembled WGS sequence"/>
</dbReference>
<feature type="domain" description="RecA family profile 2" evidence="9">
    <location>
        <begin position="280"/>
        <end position="333"/>
    </location>
</feature>
<dbReference type="PROSITE" id="PS50163">
    <property type="entry name" value="RECA_3"/>
    <property type="match status" value="1"/>
</dbReference>
<dbReference type="SUPFAM" id="SSF47794">
    <property type="entry name" value="Rad51 N-terminal domain-like"/>
    <property type="match status" value="1"/>
</dbReference>
<dbReference type="PROSITE" id="PS50162">
    <property type="entry name" value="RECA_2"/>
    <property type="match status" value="1"/>
</dbReference>
<keyword evidence="5" id="KW-0539">Nucleus</keyword>
<evidence type="ECO:0000256" key="3">
    <source>
        <dbReference type="ARBA" id="ARBA00022741"/>
    </source>
</evidence>